<dbReference type="Pfam" id="PF12796">
    <property type="entry name" value="Ank_2"/>
    <property type="match status" value="1"/>
</dbReference>
<dbReference type="PANTHER" id="PTHR14493:SF50">
    <property type="entry name" value="RING FINGER PROTEIN UNKEMPT"/>
    <property type="match status" value="1"/>
</dbReference>
<evidence type="ECO:0000313" key="8">
    <source>
        <dbReference type="Proteomes" id="UP000306102"/>
    </source>
</evidence>
<evidence type="ECO:0000256" key="4">
    <source>
        <dbReference type="ARBA" id="ARBA00023125"/>
    </source>
</evidence>
<name>A0A4S4D464_CAMSN</name>
<evidence type="ECO:0000256" key="5">
    <source>
        <dbReference type="PROSITE-ProRule" id="PRU00023"/>
    </source>
</evidence>
<dbReference type="AlphaFoldDB" id="A0A4S4D464"/>
<dbReference type="PROSITE" id="PS50088">
    <property type="entry name" value="ANK_REPEAT"/>
    <property type="match status" value="1"/>
</dbReference>
<dbReference type="EMBL" id="SDRB02012681">
    <property type="protein sequence ID" value="THF96987.1"/>
    <property type="molecule type" value="Genomic_DNA"/>
</dbReference>
<dbReference type="PROSITE" id="PS50297">
    <property type="entry name" value="ANK_REP_REGION"/>
    <property type="match status" value="1"/>
</dbReference>
<dbReference type="InterPro" id="IPR036770">
    <property type="entry name" value="Ankyrin_rpt-contain_sf"/>
</dbReference>
<reference evidence="7 8" key="1">
    <citation type="journal article" date="2018" name="Proc. Natl. Acad. Sci. U.S.A.">
        <title>Draft genome sequence of Camellia sinensis var. sinensis provides insights into the evolution of the tea genome and tea quality.</title>
        <authorList>
            <person name="Wei C."/>
            <person name="Yang H."/>
            <person name="Wang S."/>
            <person name="Zhao J."/>
            <person name="Liu C."/>
            <person name="Gao L."/>
            <person name="Xia E."/>
            <person name="Lu Y."/>
            <person name="Tai Y."/>
            <person name="She G."/>
            <person name="Sun J."/>
            <person name="Cao H."/>
            <person name="Tong W."/>
            <person name="Gao Q."/>
            <person name="Li Y."/>
            <person name="Deng W."/>
            <person name="Jiang X."/>
            <person name="Wang W."/>
            <person name="Chen Q."/>
            <person name="Zhang S."/>
            <person name="Li H."/>
            <person name="Wu J."/>
            <person name="Wang P."/>
            <person name="Li P."/>
            <person name="Shi C."/>
            <person name="Zheng F."/>
            <person name="Jian J."/>
            <person name="Huang B."/>
            <person name="Shan D."/>
            <person name="Shi M."/>
            <person name="Fang C."/>
            <person name="Yue Y."/>
            <person name="Li F."/>
            <person name="Li D."/>
            <person name="Wei S."/>
            <person name="Han B."/>
            <person name="Jiang C."/>
            <person name="Yin Y."/>
            <person name="Xia T."/>
            <person name="Zhang Z."/>
            <person name="Bennetzen J.L."/>
            <person name="Zhao S."/>
            <person name="Wan X."/>
        </authorList>
    </citation>
    <scope>NUCLEOTIDE SEQUENCE [LARGE SCALE GENOMIC DNA]</scope>
    <source>
        <strain evidence="8">cv. Shuchazao</strain>
        <tissue evidence="7">Leaf</tissue>
    </source>
</reference>
<keyword evidence="1" id="KW-0479">Metal-binding</keyword>
<keyword evidence="4" id="KW-0238">DNA-binding</keyword>
<dbReference type="Pfam" id="PF25512">
    <property type="entry name" value="zf-CCCH_AtC3H23"/>
    <property type="match status" value="1"/>
</dbReference>
<keyword evidence="8" id="KW-1185">Reference proteome</keyword>
<proteinExistence type="predicted"/>
<feature type="domain" description="AtC3H23-like CCCH zinc finger" evidence="6">
    <location>
        <begin position="136"/>
        <end position="169"/>
    </location>
</feature>
<keyword evidence="3" id="KW-0862">Zinc</keyword>
<evidence type="ECO:0000259" key="6">
    <source>
        <dbReference type="Pfam" id="PF25512"/>
    </source>
</evidence>
<evidence type="ECO:0000256" key="1">
    <source>
        <dbReference type="ARBA" id="ARBA00022723"/>
    </source>
</evidence>
<dbReference type="Gene3D" id="1.25.40.20">
    <property type="entry name" value="Ankyrin repeat-containing domain"/>
    <property type="match status" value="1"/>
</dbReference>
<protein>
    <recommendedName>
        <fullName evidence="6">AtC3H23-like CCCH zinc finger domain-containing protein</fullName>
    </recommendedName>
</protein>
<evidence type="ECO:0000256" key="2">
    <source>
        <dbReference type="ARBA" id="ARBA00022771"/>
    </source>
</evidence>
<evidence type="ECO:0000256" key="3">
    <source>
        <dbReference type="ARBA" id="ARBA00022833"/>
    </source>
</evidence>
<dbReference type="InterPro" id="IPR057444">
    <property type="entry name" value="Znf-CCCH_AtC3H23-like"/>
</dbReference>
<keyword evidence="2" id="KW-0863">Zinc-finger</keyword>
<dbReference type="GO" id="GO:0003677">
    <property type="term" value="F:DNA binding"/>
    <property type="evidence" value="ECO:0007669"/>
    <property type="project" value="UniProtKB-KW"/>
</dbReference>
<dbReference type="SUPFAM" id="SSF48403">
    <property type="entry name" value="Ankyrin repeat"/>
    <property type="match status" value="1"/>
</dbReference>
<gene>
    <name evidence="7" type="ORF">TEA_019933</name>
</gene>
<dbReference type="SMART" id="SM00248">
    <property type="entry name" value="ANK"/>
    <property type="match status" value="2"/>
</dbReference>
<dbReference type="InterPro" id="IPR002110">
    <property type="entry name" value="Ankyrin_rpt"/>
</dbReference>
<evidence type="ECO:0000313" key="7">
    <source>
        <dbReference type="EMBL" id="THF96987.1"/>
    </source>
</evidence>
<dbReference type="Proteomes" id="UP000306102">
    <property type="component" value="Unassembled WGS sequence"/>
</dbReference>
<dbReference type="InterPro" id="IPR045234">
    <property type="entry name" value="Unkempt-like"/>
</dbReference>
<keyword evidence="5" id="KW-0040">ANK repeat</keyword>
<dbReference type="PANTHER" id="PTHR14493">
    <property type="entry name" value="UNKEMPT FAMILY MEMBER"/>
    <property type="match status" value="1"/>
</dbReference>
<dbReference type="GO" id="GO:0008270">
    <property type="term" value="F:zinc ion binding"/>
    <property type="evidence" value="ECO:0007669"/>
    <property type="project" value="UniProtKB-KW"/>
</dbReference>
<organism evidence="7 8">
    <name type="scientific">Camellia sinensis var. sinensis</name>
    <name type="common">China tea</name>
    <dbReference type="NCBI Taxonomy" id="542762"/>
    <lineage>
        <taxon>Eukaryota</taxon>
        <taxon>Viridiplantae</taxon>
        <taxon>Streptophyta</taxon>
        <taxon>Embryophyta</taxon>
        <taxon>Tracheophyta</taxon>
        <taxon>Spermatophyta</taxon>
        <taxon>Magnoliopsida</taxon>
        <taxon>eudicotyledons</taxon>
        <taxon>Gunneridae</taxon>
        <taxon>Pentapetalae</taxon>
        <taxon>asterids</taxon>
        <taxon>Ericales</taxon>
        <taxon>Theaceae</taxon>
        <taxon>Camellia</taxon>
    </lineage>
</organism>
<sequence length="324" mass="35377">MVAAMYGSVDVVKLILSLSEADVNLSCGPDKSTALHCAASSGSVNAVDVVQMLLLAGADRNLTDGNGHRPIDVIVAPSKFPDLKDTLKGSSGMMILFIYQTLRLSDARASSPPERKEYPVDPSLPDIKNSAYSTDEFRMFSFKIWPCSRAYSHDWTECPFVHPGENARRRDPRKFHYSCVPCPDFRCSRRVCFSAHTSEELRPLYMSTGSAVPSPRSSTSAATFMDMAATLSLLPGSPSAVGGMAPSPFNPPMSPSGNTITHPSMAWPQPNIPTLHLPGINLQTSRLRSSLNARDIPAEELDMLLEFEVQQQQLLNDMLLVDTS</sequence>
<comment type="caution">
    <text evidence="7">The sequence shown here is derived from an EMBL/GenBank/DDBJ whole genome shotgun (WGS) entry which is preliminary data.</text>
</comment>
<accession>A0A4S4D464</accession>
<feature type="repeat" description="ANK" evidence="5">
    <location>
        <begin position="30"/>
        <end position="65"/>
    </location>
</feature>